<dbReference type="Pfam" id="PF23655">
    <property type="entry name" value="LYRM_2"/>
    <property type="match status" value="1"/>
</dbReference>
<dbReference type="PANTHER" id="PTHR36724">
    <property type="entry name" value="COMPLEX 1 LYR-LIKE PROTEIN"/>
    <property type="match status" value="1"/>
</dbReference>
<dbReference type="AlphaFoldDB" id="A0A8X7ZR59"/>
<protein>
    <recommendedName>
        <fullName evidence="1">LYR motif containing domain-containing protein</fullName>
    </recommendedName>
</protein>
<dbReference type="EMBL" id="JAAWWB010000010">
    <property type="protein sequence ID" value="KAG6773696.1"/>
    <property type="molecule type" value="Genomic_DNA"/>
</dbReference>
<dbReference type="OrthoDB" id="1907185at2759"/>
<reference evidence="2" key="1">
    <citation type="journal article" date="2020" name="bioRxiv">
        <title>Hybrid origin of Populus tomentosa Carr. identified through genome sequencing and phylogenomic analysis.</title>
        <authorList>
            <person name="An X."/>
            <person name="Gao K."/>
            <person name="Chen Z."/>
            <person name="Li J."/>
            <person name="Yang X."/>
            <person name="Yang X."/>
            <person name="Zhou J."/>
            <person name="Guo T."/>
            <person name="Zhao T."/>
            <person name="Huang S."/>
            <person name="Miao D."/>
            <person name="Khan W.U."/>
            <person name="Rao P."/>
            <person name="Ye M."/>
            <person name="Lei B."/>
            <person name="Liao W."/>
            <person name="Wang J."/>
            <person name="Ji L."/>
            <person name="Li Y."/>
            <person name="Guo B."/>
            <person name="Mustafa N.S."/>
            <person name="Li S."/>
            <person name="Yun Q."/>
            <person name="Keller S.R."/>
            <person name="Mao J."/>
            <person name="Zhang R."/>
            <person name="Strauss S.H."/>
        </authorList>
    </citation>
    <scope>NUCLEOTIDE SEQUENCE</scope>
    <source>
        <strain evidence="2">GM15</strain>
        <tissue evidence="2">Leaf</tissue>
    </source>
</reference>
<dbReference type="Proteomes" id="UP000886885">
    <property type="component" value="Chromosome 5D"/>
</dbReference>
<gene>
    <name evidence="2" type="ORF">POTOM_021011</name>
</gene>
<proteinExistence type="predicted"/>
<name>A0A8X7ZR59_POPTO</name>
<evidence type="ECO:0000313" key="3">
    <source>
        <dbReference type="Proteomes" id="UP000886885"/>
    </source>
</evidence>
<keyword evidence="3" id="KW-1185">Reference proteome</keyword>
<dbReference type="PANTHER" id="PTHR36724:SF1">
    <property type="entry name" value="COMPLEX 1 LYR-LIKE PROTEIN"/>
    <property type="match status" value="1"/>
</dbReference>
<accession>A0A8X7ZR59</accession>
<evidence type="ECO:0000259" key="1">
    <source>
        <dbReference type="Pfam" id="PF23655"/>
    </source>
</evidence>
<comment type="caution">
    <text evidence="2">The sequence shown here is derived from an EMBL/GenBank/DDBJ whole genome shotgun (WGS) entry which is preliminary data.</text>
</comment>
<organism evidence="2 3">
    <name type="scientific">Populus tomentosa</name>
    <name type="common">Chinese white poplar</name>
    <dbReference type="NCBI Taxonomy" id="118781"/>
    <lineage>
        <taxon>Eukaryota</taxon>
        <taxon>Viridiplantae</taxon>
        <taxon>Streptophyta</taxon>
        <taxon>Embryophyta</taxon>
        <taxon>Tracheophyta</taxon>
        <taxon>Spermatophyta</taxon>
        <taxon>Magnoliopsida</taxon>
        <taxon>eudicotyledons</taxon>
        <taxon>Gunneridae</taxon>
        <taxon>Pentapetalae</taxon>
        <taxon>rosids</taxon>
        <taxon>fabids</taxon>
        <taxon>Malpighiales</taxon>
        <taxon>Salicaceae</taxon>
        <taxon>Saliceae</taxon>
        <taxon>Populus</taxon>
    </lineage>
</organism>
<dbReference type="InterPro" id="IPR056185">
    <property type="entry name" value="LYRM_2_plant"/>
</dbReference>
<evidence type="ECO:0000313" key="2">
    <source>
        <dbReference type="EMBL" id="KAG6773696.1"/>
    </source>
</evidence>
<feature type="domain" description="LYR motif containing" evidence="1">
    <location>
        <begin position="168"/>
        <end position="237"/>
    </location>
</feature>
<sequence>MLAKNHLHHLLSKFHCSIAACLAHDNDNCKVEQALLKKDAVQRLVKFFQCCSEQQFAHILEPFLKIITSFGMRAAQIISISFVFIEGRKSSRINTTLAVNGLIPLLIVSLDHQRMLKLMKRSPSLSHAQAQSSEIPPPPLLLFFASSLLITEGTERMAKGLIWATAEDLARNRGRVLSLYRQILRSLNSPSLPLNLAERLAKKAEVRAIFMLGSEETSVHNIEDLFDTAEYALSILKKGEIPNTRNPL</sequence>